<evidence type="ECO:0000256" key="3">
    <source>
        <dbReference type="ARBA" id="ARBA00022679"/>
    </source>
</evidence>
<dbReference type="GO" id="GO:0003723">
    <property type="term" value="F:RNA binding"/>
    <property type="evidence" value="ECO:0007669"/>
    <property type="project" value="UniProtKB-KW"/>
</dbReference>
<accession>G0U697</accession>
<dbReference type="Gene3D" id="3.40.50.150">
    <property type="entry name" value="Vaccinia Virus protein VP39"/>
    <property type="match status" value="1"/>
</dbReference>
<keyword evidence="2 9" id="KW-0489">Methyltransferase</keyword>
<reference evidence="9" key="1">
    <citation type="journal article" date="2012" name="Proc. Natl. Acad. Sci. U.S.A.">
        <title>Antigenic diversity is generated by distinct evolutionary mechanisms in African trypanosome species.</title>
        <authorList>
            <person name="Jackson A.P."/>
            <person name="Berry A."/>
            <person name="Aslett M."/>
            <person name="Allison H.C."/>
            <person name="Burton P."/>
            <person name="Vavrova-Anderson J."/>
            <person name="Brown R."/>
            <person name="Browne H."/>
            <person name="Corton N."/>
            <person name="Hauser H."/>
            <person name="Gamble J."/>
            <person name="Gilderthorp R."/>
            <person name="Marcello L."/>
            <person name="McQuillan J."/>
            <person name="Otto T.D."/>
            <person name="Quail M.A."/>
            <person name="Sanders M.J."/>
            <person name="van Tonder A."/>
            <person name="Ginger M.L."/>
            <person name="Field M.C."/>
            <person name="Barry J.D."/>
            <person name="Hertz-Fowler C."/>
            <person name="Berriman M."/>
        </authorList>
    </citation>
    <scope>NUCLEOTIDE SEQUENCE</scope>
    <source>
        <strain evidence="9">Y486</strain>
    </source>
</reference>
<dbReference type="InterPro" id="IPR039753">
    <property type="entry name" value="RG7MT1"/>
</dbReference>
<keyword evidence="4" id="KW-0949">S-adenosyl-L-methionine</keyword>
<dbReference type="VEuPathDB" id="TriTrypDB:TvY486_1004510"/>
<feature type="domain" description="MRNA cap 0 methyltransferase" evidence="8">
    <location>
        <begin position="23"/>
        <end position="311"/>
    </location>
</feature>
<dbReference type="InterPro" id="IPR029063">
    <property type="entry name" value="SAM-dependent_MTases_sf"/>
</dbReference>
<evidence type="ECO:0000256" key="1">
    <source>
        <dbReference type="ARBA" id="ARBA00011926"/>
    </source>
</evidence>
<dbReference type="PANTHER" id="PTHR12189:SF1">
    <property type="entry name" value="MRNA (GUANINE-N(7))-METHYLTRANSFERASE"/>
    <property type="match status" value="1"/>
</dbReference>
<dbReference type="EMBL" id="HE573026">
    <property type="protein sequence ID" value="CCC51400.1"/>
    <property type="molecule type" value="Genomic_DNA"/>
</dbReference>
<name>G0U697_TRYVY</name>
<keyword evidence="6" id="KW-0506">mRNA capping</keyword>
<organism evidence="9">
    <name type="scientific">Trypanosoma vivax (strain Y486)</name>
    <dbReference type="NCBI Taxonomy" id="1055687"/>
    <lineage>
        <taxon>Eukaryota</taxon>
        <taxon>Discoba</taxon>
        <taxon>Euglenozoa</taxon>
        <taxon>Kinetoplastea</taxon>
        <taxon>Metakinetoplastina</taxon>
        <taxon>Trypanosomatida</taxon>
        <taxon>Trypanosomatidae</taxon>
        <taxon>Trypanosoma</taxon>
        <taxon>Duttonella</taxon>
    </lineage>
</organism>
<evidence type="ECO:0000256" key="7">
    <source>
        <dbReference type="ARBA" id="ARBA00044712"/>
    </source>
</evidence>
<evidence type="ECO:0000256" key="2">
    <source>
        <dbReference type="ARBA" id="ARBA00022603"/>
    </source>
</evidence>
<dbReference type="OMA" id="HYCFESM"/>
<dbReference type="SUPFAM" id="SSF53335">
    <property type="entry name" value="S-adenosyl-L-methionine-dependent methyltransferases"/>
    <property type="match status" value="1"/>
</dbReference>
<dbReference type="GO" id="GO:0004482">
    <property type="term" value="F:mRNA 5'-cap (guanine-N7-)-methyltransferase activity"/>
    <property type="evidence" value="ECO:0007669"/>
    <property type="project" value="UniProtKB-EC"/>
</dbReference>
<evidence type="ECO:0000259" key="8">
    <source>
        <dbReference type="PROSITE" id="PS51562"/>
    </source>
</evidence>
<gene>
    <name evidence="9" type="ORF">TVY486_1004510</name>
</gene>
<dbReference type="GO" id="GO:0005634">
    <property type="term" value="C:nucleus"/>
    <property type="evidence" value="ECO:0007669"/>
    <property type="project" value="TreeGrafter"/>
</dbReference>
<protein>
    <recommendedName>
        <fullName evidence="1">mRNA (guanine-N(7))-methyltransferase</fullName>
        <ecNumber evidence="1">2.1.1.56</ecNumber>
    </recommendedName>
</protein>
<dbReference type="PANTHER" id="PTHR12189">
    <property type="entry name" value="MRNA GUANINE-7- METHYLTRANSFERASE"/>
    <property type="match status" value="1"/>
</dbReference>
<proteinExistence type="predicted"/>
<evidence type="ECO:0000313" key="9">
    <source>
        <dbReference type="EMBL" id="CCC51400.1"/>
    </source>
</evidence>
<evidence type="ECO:0000256" key="6">
    <source>
        <dbReference type="ARBA" id="ARBA00023042"/>
    </source>
</evidence>
<sequence>MEVDKTAASYDAIAKMRAGDRCSKERPFRFFNNYVKKALIQCALDHVKHRAGQRDAIVLELASGRGGDLGKWLYCQSPELSFATSKLPRERLSKAVFVDCYDISHECIAEAASRYEQLGKGQECQCSFSVRDCFSEEFLLHELPASENYGKFDIVSIQFALHYACSTMESIDRLLGAISRAMTPVGIFIATTVDEDALAARVSAKQIGPRGLFAIHMEGEPQWDGNKLAIGTKYRFELEGFVDCDEYVVPLTFIRDRARHYGMEELTEFSKPFESFYVEYKNNSSKNKGLYLTRNELELIMLYRSLCFRKVT</sequence>
<evidence type="ECO:0000256" key="4">
    <source>
        <dbReference type="ARBA" id="ARBA00022691"/>
    </source>
</evidence>
<dbReference type="EC" id="2.1.1.56" evidence="1"/>
<keyword evidence="6" id="KW-0507">mRNA processing</keyword>
<dbReference type="AlphaFoldDB" id="G0U697"/>
<keyword evidence="5" id="KW-0694">RNA-binding</keyword>
<dbReference type="PROSITE" id="PS51562">
    <property type="entry name" value="RNA_CAP0_MT"/>
    <property type="match status" value="1"/>
</dbReference>
<keyword evidence="3 9" id="KW-0808">Transferase</keyword>
<evidence type="ECO:0000256" key="5">
    <source>
        <dbReference type="ARBA" id="ARBA00022884"/>
    </source>
</evidence>
<dbReference type="Pfam" id="PF03291">
    <property type="entry name" value="mRNA_G-N7_MeTrfase"/>
    <property type="match status" value="1"/>
</dbReference>
<dbReference type="InterPro" id="IPR004971">
    <property type="entry name" value="mRNA_G-N7_MeTrfase_dom"/>
</dbReference>
<comment type="catalytic activity">
    <reaction evidence="7">
        <text>a 5'-end (5'-triphosphoguanosine)-ribonucleoside in mRNA + S-adenosyl-L-methionine = a 5'-end (N(7)-methyl 5'-triphosphoguanosine)-ribonucleoside in mRNA + S-adenosyl-L-homocysteine</text>
        <dbReference type="Rhea" id="RHEA:67008"/>
        <dbReference type="Rhea" id="RHEA-COMP:17166"/>
        <dbReference type="Rhea" id="RHEA-COMP:17167"/>
        <dbReference type="ChEBI" id="CHEBI:57856"/>
        <dbReference type="ChEBI" id="CHEBI:59789"/>
        <dbReference type="ChEBI" id="CHEBI:156461"/>
        <dbReference type="ChEBI" id="CHEBI:167617"/>
        <dbReference type="EC" id="2.1.1.56"/>
    </reaction>
</comment>